<dbReference type="RefSeq" id="WP_121532029.1">
    <property type="nucleotide sequence ID" value="NZ_RCHE01000015.1"/>
</dbReference>
<comment type="caution">
    <text evidence="1">The sequence shown here is derived from an EMBL/GenBank/DDBJ whole genome shotgun (WGS) entry which is preliminary data.</text>
</comment>
<protein>
    <submittedName>
        <fullName evidence="1">Uncharacterized protein</fullName>
    </submittedName>
</protein>
<name>A0ABX9U6U5_9GAMM</name>
<dbReference type="Proteomes" id="UP000273105">
    <property type="component" value="Unassembled WGS sequence"/>
</dbReference>
<evidence type="ECO:0000313" key="2">
    <source>
        <dbReference type="Proteomes" id="UP000273105"/>
    </source>
</evidence>
<accession>A0ABX9U6U5</accession>
<organism evidence="1 2">
    <name type="scientific">Acinetobacter cumulans</name>
    <dbReference type="NCBI Taxonomy" id="2136182"/>
    <lineage>
        <taxon>Bacteria</taxon>
        <taxon>Pseudomonadati</taxon>
        <taxon>Pseudomonadota</taxon>
        <taxon>Gammaproteobacteria</taxon>
        <taxon>Moraxellales</taxon>
        <taxon>Moraxellaceae</taxon>
        <taxon>Acinetobacter</taxon>
    </lineage>
</organism>
<evidence type="ECO:0000313" key="1">
    <source>
        <dbReference type="EMBL" id="RLL46418.1"/>
    </source>
</evidence>
<dbReference type="EMBL" id="RCHE01000015">
    <property type="protein sequence ID" value="RLL46418.1"/>
    <property type="molecule type" value="Genomic_DNA"/>
</dbReference>
<gene>
    <name evidence="1" type="ORF">D9K79_08175</name>
</gene>
<sequence length="266" mass="28636">MAITLISEVTINPPESYDFRGTQVDAFGTVWGGHKAIIDPLQTGEDSVAVAYPIKNLIAGQADATVGGAAISSIQANKGFVTMGATNKCVRLPSVFNWFNLAPTESVLLSAWVKRISTGSALATVFCSCYQTGVNHHYSFQQKANGKFAFAIGTQNFELADGDVPLNTPLLVSIYLKNTGANKWTAYCYINKVLKATIQREGAWTNPSTAYGSWSGPIIGCSNLTGFSGTSANVVVHRIQSLLVNEAYFDSEGWISEEVDLNISRF</sequence>
<keyword evidence="2" id="KW-1185">Reference proteome</keyword>
<proteinExistence type="predicted"/>
<reference evidence="1 2" key="1">
    <citation type="submission" date="2018-09" db="EMBL/GenBank/DDBJ databases">
        <title>The draft genome of Acinetobacter sp. strains.</title>
        <authorList>
            <person name="Qin J."/>
            <person name="Feng Y."/>
            <person name="Zong Z."/>
        </authorList>
    </citation>
    <scope>NUCLEOTIDE SEQUENCE [LARGE SCALE GENOMIC DNA]</scope>
    <source>
        <strain evidence="1 2">WCHAc060001</strain>
    </source>
</reference>